<sequence length="161" mass="18549">MRNVRPLKLLDRTLEVLTALCFIGIIVVVTMQISTRFLPFSAVWTEELTRYLFIFAVSFGAPLAMKRQEFISIDFILNAIPERFRNYYTAFTQLLVIVMCSYIAYYGYYFMLLGQGQRSATMAIEMSWIHASIGLSMLLVGVYAIISIVDLFVRRKRGEQA</sequence>
<keyword evidence="7 9" id="KW-0472">Membrane</keyword>
<keyword evidence="6 9" id="KW-1133">Transmembrane helix</keyword>
<evidence type="ECO:0000256" key="2">
    <source>
        <dbReference type="ARBA" id="ARBA00022448"/>
    </source>
</evidence>
<dbReference type="AlphaFoldDB" id="A0AAJ2NPW6"/>
<keyword evidence="5 9" id="KW-0812">Transmembrane</keyword>
<evidence type="ECO:0000259" key="10">
    <source>
        <dbReference type="Pfam" id="PF04290"/>
    </source>
</evidence>
<gene>
    <name evidence="11" type="ORF">RYX45_14665</name>
</gene>
<evidence type="ECO:0000256" key="9">
    <source>
        <dbReference type="SAM" id="Phobius"/>
    </source>
</evidence>
<dbReference type="GO" id="GO:0015740">
    <property type="term" value="P:C4-dicarboxylate transport"/>
    <property type="evidence" value="ECO:0007669"/>
    <property type="project" value="TreeGrafter"/>
</dbReference>
<evidence type="ECO:0000256" key="4">
    <source>
        <dbReference type="ARBA" id="ARBA00022519"/>
    </source>
</evidence>
<evidence type="ECO:0000256" key="5">
    <source>
        <dbReference type="ARBA" id="ARBA00022692"/>
    </source>
</evidence>
<evidence type="ECO:0000313" key="11">
    <source>
        <dbReference type="EMBL" id="MDV2886430.1"/>
    </source>
</evidence>
<evidence type="ECO:0000256" key="7">
    <source>
        <dbReference type="ARBA" id="ARBA00023136"/>
    </source>
</evidence>
<dbReference type="EMBL" id="JAWJAY010000003">
    <property type="protein sequence ID" value="MDV2886430.1"/>
    <property type="molecule type" value="Genomic_DNA"/>
</dbReference>
<comment type="subcellular location">
    <subcellularLocation>
        <location evidence="1">Cell inner membrane</location>
        <topology evidence="1">Multi-pass membrane protein</topology>
    </subcellularLocation>
</comment>
<reference evidence="11" key="1">
    <citation type="submission" date="2023-10" db="EMBL/GenBank/DDBJ databases">
        <title>Screening of Alkalihalophilus pseudofirmusBZ-TG-HK211 and Its Alleviation of Salt Stress on Rapeseed Growth.</title>
        <authorList>
            <person name="Zhao B."/>
            <person name="Guo T."/>
        </authorList>
    </citation>
    <scope>NUCLEOTIDE SEQUENCE</scope>
    <source>
        <strain evidence="11">BZ-TG-HK211</strain>
    </source>
</reference>
<protein>
    <submittedName>
        <fullName evidence="11">TRAP transporter small permease</fullName>
    </submittedName>
</protein>
<dbReference type="GO" id="GO:0005886">
    <property type="term" value="C:plasma membrane"/>
    <property type="evidence" value="ECO:0007669"/>
    <property type="project" value="UniProtKB-SubCell"/>
</dbReference>
<dbReference type="PANTHER" id="PTHR35011">
    <property type="entry name" value="2,3-DIKETO-L-GULONATE TRAP TRANSPORTER SMALL PERMEASE PROTEIN YIAM"/>
    <property type="match status" value="1"/>
</dbReference>
<feature type="transmembrane region" description="Helical" evidence="9">
    <location>
        <begin position="128"/>
        <end position="153"/>
    </location>
</feature>
<feature type="transmembrane region" description="Helical" evidence="9">
    <location>
        <begin position="12"/>
        <end position="33"/>
    </location>
</feature>
<dbReference type="InterPro" id="IPR055348">
    <property type="entry name" value="DctQ"/>
</dbReference>
<accession>A0AAJ2NPW6</accession>
<dbReference type="Pfam" id="PF04290">
    <property type="entry name" value="DctQ"/>
    <property type="match status" value="1"/>
</dbReference>
<keyword evidence="4" id="KW-0997">Cell inner membrane</keyword>
<dbReference type="GO" id="GO:0022857">
    <property type="term" value="F:transmembrane transporter activity"/>
    <property type="evidence" value="ECO:0007669"/>
    <property type="project" value="TreeGrafter"/>
</dbReference>
<dbReference type="PANTHER" id="PTHR35011:SF5">
    <property type="entry name" value="SIALIC ACID TRAP TRANSPORTER SMALL PERMEASE PROTEIN SIAQ"/>
    <property type="match status" value="1"/>
</dbReference>
<feature type="transmembrane region" description="Helical" evidence="9">
    <location>
        <begin position="48"/>
        <end position="65"/>
    </location>
</feature>
<dbReference type="Proteomes" id="UP001285636">
    <property type="component" value="Unassembled WGS sequence"/>
</dbReference>
<comment type="caution">
    <text evidence="11">The sequence shown here is derived from an EMBL/GenBank/DDBJ whole genome shotgun (WGS) entry which is preliminary data.</text>
</comment>
<proteinExistence type="inferred from homology"/>
<evidence type="ECO:0000313" key="12">
    <source>
        <dbReference type="Proteomes" id="UP001285636"/>
    </source>
</evidence>
<organism evidence="11 12">
    <name type="scientific">Alkalihalophilus pseudofirmus</name>
    <name type="common">Bacillus pseudofirmus</name>
    <dbReference type="NCBI Taxonomy" id="79885"/>
    <lineage>
        <taxon>Bacteria</taxon>
        <taxon>Bacillati</taxon>
        <taxon>Bacillota</taxon>
        <taxon>Bacilli</taxon>
        <taxon>Bacillales</taxon>
        <taxon>Bacillaceae</taxon>
        <taxon>Alkalihalophilus</taxon>
    </lineage>
</organism>
<evidence type="ECO:0000256" key="8">
    <source>
        <dbReference type="ARBA" id="ARBA00038436"/>
    </source>
</evidence>
<dbReference type="InterPro" id="IPR007387">
    <property type="entry name" value="TRAP_DctQ"/>
</dbReference>
<evidence type="ECO:0000256" key="1">
    <source>
        <dbReference type="ARBA" id="ARBA00004429"/>
    </source>
</evidence>
<keyword evidence="3" id="KW-1003">Cell membrane</keyword>
<feature type="domain" description="Tripartite ATP-independent periplasmic transporters DctQ component" evidence="10">
    <location>
        <begin position="25"/>
        <end position="152"/>
    </location>
</feature>
<evidence type="ECO:0000256" key="6">
    <source>
        <dbReference type="ARBA" id="ARBA00022989"/>
    </source>
</evidence>
<keyword evidence="2" id="KW-0813">Transport</keyword>
<name>A0AAJ2NPW6_ALKPS</name>
<feature type="transmembrane region" description="Helical" evidence="9">
    <location>
        <begin position="86"/>
        <end position="108"/>
    </location>
</feature>
<evidence type="ECO:0000256" key="3">
    <source>
        <dbReference type="ARBA" id="ARBA00022475"/>
    </source>
</evidence>
<comment type="similarity">
    <text evidence="8">Belongs to the TRAP transporter small permease family.</text>
</comment>